<sequence>MASSSPSSSPASKYQLALVLLGANVVALGAGTPYMYSFYAPQLLKKCHLDIERSSDFSFAMSLGMSALGVFAGMIIDRSPTLASIIGAVLTFIAYSTLYYCYTHEYGSVVLIFAALVMVGFGSICSFYATVKCCTTNFPNHRGAAGAMPISLYALSGLIFSVLCSRLFDDDMESVFLFLTVVCTSTAAVGCFTLKIVVEESVHDYSKVDDSKSAVDEAVDIDLPPVLDETYHSQPINVINAKRSSMSSVNYKSHATGYSDSSSPSSTPMKQSSSNSLFSLRRSDSISSWTKELVGSLQYWGIGRARPSDSALIPPHFPNKPRTSFTVDVNPNQRKLSVSQEHTQNSSLLASNNIPETASEAFSQAIVIQTPNSEGTPAAASSSWWKEHPVLKNLTKPRFFAYLFTLATLQGIGQMYIFAVGFVVNTQIQSSNDPTKFNQEALQSLQVSLISVMSFCARFLSGPTSDLLVKKFHSQRLWLITFSAILSIVASRRLISLDPDTSTTLSNLRNISVSSILFGFAFGMTFGTFPAVIADSFGTKGFSTIWGLSTAGGIFTVKILSKILANDLSANMDAGETTCLKGVKCYIHTFHVTQYWGLFAASLSLITIFVNYKQKMKRRHAVFTLDE</sequence>
<feature type="transmembrane region" description="Helical" evidence="6">
    <location>
        <begin position="14"/>
        <end position="36"/>
    </location>
</feature>
<comment type="caution">
    <text evidence="8">The sequence shown here is derived from an EMBL/GenBank/DDBJ whole genome shotgun (WGS) entry which is preliminary data.</text>
</comment>
<evidence type="ECO:0000256" key="4">
    <source>
        <dbReference type="ARBA" id="ARBA00023136"/>
    </source>
</evidence>
<evidence type="ECO:0000256" key="1">
    <source>
        <dbReference type="ARBA" id="ARBA00004141"/>
    </source>
</evidence>
<evidence type="ECO:0000259" key="7">
    <source>
        <dbReference type="Pfam" id="PF06813"/>
    </source>
</evidence>
<evidence type="ECO:0000313" key="8">
    <source>
        <dbReference type="EMBL" id="CDO94155.1"/>
    </source>
</evidence>
<dbReference type="EMBL" id="CCBQ010000037">
    <property type="protein sequence ID" value="CDO94155.1"/>
    <property type="molecule type" value="Genomic_DNA"/>
</dbReference>
<feature type="region of interest" description="Disordered" evidence="5">
    <location>
        <begin position="253"/>
        <end position="274"/>
    </location>
</feature>
<keyword evidence="2 6" id="KW-0812">Transmembrane</keyword>
<dbReference type="Gene3D" id="1.20.1250.20">
    <property type="entry name" value="MFS general substrate transporter like domains"/>
    <property type="match status" value="2"/>
</dbReference>
<proteinExistence type="predicted"/>
<dbReference type="InterPro" id="IPR010658">
    <property type="entry name" value="Nodulin-like"/>
</dbReference>
<accession>A0A0A8L515</accession>
<dbReference type="Pfam" id="PF06813">
    <property type="entry name" value="Nodulin-like"/>
    <property type="match status" value="1"/>
</dbReference>
<dbReference type="PANTHER" id="PTHR21576:SF166">
    <property type="entry name" value="ADR278WP"/>
    <property type="match status" value="1"/>
</dbReference>
<dbReference type="AlphaFoldDB" id="A0A0A8L515"/>
<evidence type="ECO:0000256" key="5">
    <source>
        <dbReference type="SAM" id="MobiDB-lite"/>
    </source>
</evidence>
<dbReference type="GO" id="GO:0000329">
    <property type="term" value="C:fungal-type vacuole membrane"/>
    <property type="evidence" value="ECO:0007669"/>
    <property type="project" value="TreeGrafter"/>
</dbReference>
<dbReference type="OrthoDB" id="410267at2759"/>
<keyword evidence="9" id="KW-1185">Reference proteome</keyword>
<comment type="subcellular location">
    <subcellularLocation>
        <location evidence="1">Membrane</location>
        <topology evidence="1">Multi-pass membrane protein</topology>
    </subcellularLocation>
</comment>
<dbReference type="SUPFAM" id="SSF103473">
    <property type="entry name" value="MFS general substrate transporter"/>
    <property type="match status" value="2"/>
</dbReference>
<feature type="compositionally biased region" description="Low complexity" evidence="5">
    <location>
        <begin position="259"/>
        <end position="274"/>
    </location>
</feature>
<protein>
    <submittedName>
        <fullName evidence="8">WGS project CCBQ000000000 data, contig 00106</fullName>
    </submittedName>
</protein>
<dbReference type="Proteomes" id="UP000031516">
    <property type="component" value="Unassembled WGS sequence"/>
</dbReference>
<feature type="transmembrane region" description="Helical" evidence="6">
    <location>
        <begin position="109"/>
        <end position="130"/>
    </location>
</feature>
<gene>
    <name evidence="8" type="ORF">KLDO_g2435</name>
</gene>
<feature type="transmembrane region" description="Helical" evidence="6">
    <location>
        <begin position="477"/>
        <end position="495"/>
    </location>
</feature>
<feature type="domain" description="Nodulin-like" evidence="7">
    <location>
        <begin position="18"/>
        <end position="197"/>
    </location>
</feature>
<feature type="transmembrane region" description="Helical" evidence="6">
    <location>
        <begin position="150"/>
        <end position="168"/>
    </location>
</feature>
<evidence type="ECO:0000256" key="3">
    <source>
        <dbReference type="ARBA" id="ARBA00022989"/>
    </source>
</evidence>
<name>A0A0A8L515_9SACH</name>
<feature type="transmembrane region" description="Helical" evidence="6">
    <location>
        <begin position="399"/>
        <end position="424"/>
    </location>
</feature>
<feature type="transmembrane region" description="Helical" evidence="6">
    <location>
        <begin position="515"/>
        <end position="533"/>
    </location>
</feature>
<feature type="transmembrane region" description="Helical" evidence="6">
    <location>
        <begin position="545"/>
        <end position="565"/>
    </location>
</feature>
<dbReference type="InterPro" id="IPR036259">
    <property type="entry name" value="MFS_trans_sf"/>
</dbReference>
<evidence type="ECO:0000313" key="9">
    <source>
        <dbReference type="Proteomes" id="UP000031516"/>
    </source>
</evidence>
<feature type="transmembrane region" description="Helical" evidence="6">
    <location>
        <begin position="595"/>
        <end position="612"/>
    </location>
</feature>
<organism evidence="8 9">
    <name type="scientific">Kluyveromyces dobzhanskii CBS 2104</name>
    <dbReference type="NCBI Taxonomy" id="1427455"/>
    <lineage>
        <taxon>Eukaryota</taxon>
        <taxon>Fungi</taxon>
        <taxon>Dikarya</taxon>
        <taxon>Ascomycota</taxon>
        <taxon>Saccharomycotina</taxon>
        <taxon>Saccharomycetes</taxon>
        <taxon>Saccharomycetales</taxon>
        <taxon>Saccharomycetaceae</taxon>
        <taxon>Kluyveromyces</taxon>
    </lineage>
</organism>
<reference evidence="8 9" key="1">
    <citation type="submission" date="2014-03" db="EMBL/GenBank/DDBJ databases">
        <title>The genome of Kluyveromyces dobzhanskii.</title>
        <authorList>
            <person name="Nystedt B."/>
            <person name="Astrom S."/>
        </authorList>
    </citation>
    <scope>NUCLEOTIDE SEQUENCE [LARGE SCALE GENOMIC DNA]</scope>
    <source>
        <strain evidence="8 9">CBS 2104</strain>
    </source>
</reference>
<feature type="transmembrane region" description="Helical" evidence="6">
    <location>
        <begin position="57"/>
        <end position="76"/>
    </location>
</feature>
<dbReference type="PANTHER" id="PTHR21576">
    <property type="entry name" value="UNCHARACTERIZED NODULIN-LIKE PROTEIN"/>
    <property type="match status" value="1"/>
</dbReference>
<feature type="transmembrane region" description="Helical" evidence="6">
    <location>
        <begin position="82"/>
        <end position="102"/>
    </location>
</feature>
<feature type="transmembrane region" description="Helical" evidence="6">
    <location>
        <begin position="175"/>
        <end position="198"/>
    </location>
</feature>
<keyword evidence="4 6" id="KW-0472">Membrane</keyword>
<keyword evidence="3 6" id="KW-1133">Transmembrane helix</keyword>
<evidence type="ECO:0000256" key="6">
    <source>
        <dbReference type="SAM" id="Phobius"/>
    </source>
</evidence>
<evidence type="ECO:0000256" key="2">
    <source>
        <dbReference type="ARBA" id="ARBA00022692"/>
    </source>
</evidence>